<dbReference type="EMBL" id="BGPR01001346">
    <property type="protein sequence ID" value="GBM51689.1"/>
    <property type="molecule type" value="Genomic_DNA"/>
</dbReference>
<protein>
    <submittedName>
        <fullName evidence="1">Uncharacterized protein</fullName>
    </submittedName>
</protein>
<evidence type="ECO:0000313" key="1">
    <source>
        <dbReference type="EMBL" id="GBM51689.1"/>
    </source>
</evidence>
<sequence length="86" mass="9561">MAASGRSRVGGCDVTCIRSIHYRYSVELDFEPGALRPESRDLTTGPTHGFQEINPLANIYLCIETRSVIRQPADASRKRLSLIGLR</sequence>
<dbReference type="Proteomes" id="UP000499080">
    <property type="component" value="Unassembled WGS sequence"/>
</dbReference>
<proteinExistence type="predicted"/>
<reference evidence="1 2" key="1">
    <citation type="journal article" date="2019" name="Sci. Rep.">
        <title>Orb-weaving spider Araneus ventricosus genome elucidates the spidroin gene catalogue.</title>
        <authorList>
            <person name="Kono N."/>
            <person name="Nakamura H."/>
            <person name="Ohtoshi R."/>
            <person name="Moran D.A.P."/>
            <person name="Shinohara A."/>
            <person name="Yoshida Y."/>
            <person name="Fujiwara M."/>
            <person name="Mori M."/>
            <person name="Tomita M."/>
            <person name="Arakawa K."/>
        </authorList>
    </citation>
    <scope>NUCLEOTIDE SEQUENCE [LARGE SCALE GENOMIC DNA]</scope>
</reference>
<evidence type="ECO:0000313" key="2">
    <source>
        <dbReference type="Proteomes" id="UP000499080"/>
    </source>
</evidence>
<keyword evidence="2" id="KW-1185">Reference proteome</keyword>
<accession>A0A4Y2GG45</accession>
<organism evidence="1 2">
    <name type="scientific">Araneus ventricosus</name>
    <name type="common">Orbweaver spider</name>
    <name type="synonym">Epeira ventricosa</name>
    <dbReference type="NCBI Taxonomy" id="182803"/>
    <lineage>
        <taxon>Eukaryota</taxon>
        <taxon>Metazoa</taxon>
        <taxon>Ecdysozoa</taxon>
        <taxon>Arthropoda</taxon>
        <taxon>Chelicerata</taxon>
        <taxon>Arachnida</taxon>
        <taxon>Araneae</taxon>
        <taxon>Araneomorphae</taxon>
        <taxon>Entelegynae</taxon>
        <taxon>Araneoidea</taxon>
        <taxon>Araneidae</taxon>
        <taxon>Araneus</taxon>
    </lineage>
</organism>
<name>A0A4Y2GG45_ARAVE</name>
<gene>
    <name evidence="1" type="ORF">AVEN_215335_1</name>
</gene>
<dbReference type="AlphaFoldDB" id="A0A4Y2GG45"/>
<comment type="caution">
    <text evidence="1">The sequence shown here is derived from an EMBL/GenBank/DDBJ whole genome shotgun (WGS) entry which is preliminary data.</text>
</comment>